<dbReference type="AlphaFoldDB" id="A0A3N4J021"/>
<dbReference type="InterPro" id="IPR023299">
    <property type="entry name" value="ATPase_P-typ_cyto_dom_N"/>
</dbReference>
<organism evidence="12 13">
    <name type="scientific">Choiromyces venosus 120613-1</name>
    <dbReference type="NCBI Taxonomy" id="1336337"/>
    <lineage>
        <taxon>Eukaryota</taxon>
        <taxon>Fungi</taxon>
        <taxon>Dikarya</taxon>
        <taxon>Ascomycota</taxon>
        <taxon>Pezizomycotina</taxon>
        <taxon>Pezizomycetes</taxon>
        <taxon>Pezizales</taxon>
        <taxon>Tuberaceae</taxon>
        <taxon>Choiromyces</taxon>
    </lineage>
</organism>
<dbReference type="InterPro" id="IPR001757">
    <property type="entry name" value="P_typ_ATPase"/>
</dbReference>
<dbReference type="GO" id="GO:1902600">
    <property type="term" value="P:proton transmembrane transport"/>
    <property type="evidence" value="ECO:0007669"/>
    <property type="project" value="TreeGrafter"/>
</dbReference>
<feature type="domain" description="Cation-transporting P-type ATPase N-terminal" evidence="11">
    <location>
        <begin position="74"/>
        <end position="147"/>
    </location>
</feature>
<evidence type="ECO:0000313" key="13">
    <source>
        <dbReference type="Proteomes" id="UP000276215"/>
    </source>
</evidence>
<dbReference type="PROSITE" id="PS00154">
    <property type="entry name" value="ATPASE_E1_E2"/>
    <property type="match status" value="1"/>
</dbReference>
<keyword evidence="5" id="KW-0067">ATP-binding</keyword>
<feature type="transmembrane region" description="Helical" evidence="10">
    <location>
        <begin position="863"/>
        <end position="883"/>
    </location>
</feature>
<dbReference type="InterPro" id="IPR044492">
    <property type="entry name" value="P_typ_ATPase_HD_dom"/>
</dbReference>
<dbReference type="SUPFAM" id="SSF56784">
    <property type="entry name" value="HAD-like"/>
    <property type="match status" value="1"/>
</dbReference>
<keyword evidence="4" id="KW-0547">Nucleotide-binding</keyword>
<dbReference type="InterPro" id="IPR018303">
    <property type="entry name" value="ATPase_P-typ_P_site"/>
</dbReference>
<dbReference type="GO" id="GO:0006883">
    <property type="term" value="P:intracellular sodium ion homeostasis"/>
    <property type="evidence" value="ECO:0007669"/>
    <property type="project" value="TreeGrafter"/>
</dbReference>
<dbReference type="InterPro" id="IPR004014">
    <property type="entry name" value="ATPase_P-typ_cation-transptr_N"/>
</dbReference>
<dbReference type="SUPFAM" id="SSF81665">
    <property type="entry name" value="Calcium ATPase, transmembrane domain M"/>
    <property type="match status" value="1"/>
</dbReference>
<dbReference type="InterPro" id="IPR023298">
    <property type="entry name" value="ATPase_P-typ_TM_dom_sf"/>
</dbReference>
<feature type="transmembrane region" description="Helical" evidence="10">
    <location>
        <begin position="317"/>
        <end position="342"/>
    </location>
</feature>
<feature type="transmembrane region" description="Helical" evidence="10">
    <location>
        <begin position="1004"/>
        <end position="1026"/>
    </location>
</feature>
<dbReference type="Gene3D" id="2.70.150.10">
    <property type="entry name" value="Calcium-transporting ATPase, cytoplasmic transduction domain A"/>
    <property type="match status" value="1"/>
</dbReference>
<dbReference type="InterPro" id="IPR050510">
    <property type="entry name" value="Cation_transp_ATPase_P-type"/>
</dbReference>
<reference evidence="12 13" key="1">
    <citation type="journal article" date="2018" name="Nat. Ecol. Evol.">
        <title>Pezizomycetes genomes reveal the molecular basis of ectomycorrhizal truffle lifestyle.</title>
        <authorList>
            <person name="Murat C."/>
            <person name="Payen T."/>
            <person name="Noel B."/>
            <person name="Kuo A."/>
            <person name="Morin E."/>
            <person name="Chen J."/>
            <person name="Kohler A."/>
            <person name="Krizsan K."/>
            <person name="Balestrini R."/>
            <person name="Da Silva C."/>
            <person name="Montanini B."/>
            <person name="Hainaut M."/>
            <person name="Levati E."/>
            <person name="Barry K.W."/>
            <person name="Belfiori B."/>
            <person name="Cichocki N."/>
            <person name="Clum A."/>
            <person name="Dockter R.B."/>
            <person name="Fauchery L."/>
            <person name="Guy J."/>
            <person name="Iotti M."/>
            <person name="Le Tacon F."/>
            <person name="Lindquist E.A."/>
            <person name="Lipzen A."/>
            <person name="Malagnac F."/>
            <person name="Mello A."/>
            <person name="Molinier V."/>
            <person name="Miyauchi S."/>
            <person name="Poulain J."/>
            <person name="Riccioni C."/>
            <person name="Rubini A."/>
            <person name="Sitrit Y."/>
            <person name="Splivallo R."/>
            <person name="Traeger S."/>
            <person name="Wang M."/>
            <person name="Zifcakova L."/>
            <person name="Wipf D."/>
            <person name="Zambonelli A."/>
            <person name="Paolocci F."/>
            <person name="Nowrousian M."/>
            <person name="Ottonello S."/>
            <person name="Baldrian P."/>
            <person name="Spatafora J.W."/>
            <person name="Henrissat B."/>
            <person name="Nagy L.G."/>
            <person name="Aury J.M."/>
            <person name="Wincker P."/>
            <person name="Grigoriev I.V."/>
            <person name="Bonfante P."/>
            <person name="Martin F.M."/>
        </authorList>
    </citation>
    <scope>NUCLEOTIDE SEQUENCE [LARGE SCALE GENOMIC DNA]</scope>
    <source>
        <strain evidence="12 13">120613-1</strain>
    </source>
</reference>
<dbReference type="SUPFAM" id="SSF81660">
    <property type="entry name" value="Metal cation-transporting ATPase, ATP-binding domain N"/>
    <property type="match status" value="1"/>
</dbReference>
<keyword evidence="3 10" id="KW-0812">Transmembrane</keyword>
<evidence type="ECO:0000256" key="9">
    <source>
        <dbReference type="SAM" id="MobiDB-lite"/>
    </source>
</evidence>
<evidence type="ECO:0000256" key="5">
    <source>
        <dbReference type="ARBA" id="ARBA00022840"/>
    </source>
</evidence>
<feature type="transmembrane region" description="Helical" evidence="10">
    <location>
        <begin position="1038"/>
        <end position="1054"/>
    </location>
</feature>
<dbReference type="GO" id="GO:0030007">
    <property type="term" value="P:intracellular potassium ion homeostasis"/>
    <property type="evidence" value="ECO:0007669"/>
    <property type="project" value="TreeGrafter"/>
</dbReference>
<dbReference type="PANTHER" id="PTHR43294">
    <property type="entry name" value="SODIUM/POTASSIUM-TRANSPORTING ATPASE SUBUNIT ALPHA"/>
    <property type="match status" value="1"/>
</dbReference>
<gene>
    <name evidence="12" type="ORF">L873DRAFT_1838654</name>
</gene>
<proteinExistence type="predicted"/>
<comment type="subcellular location">
    <subcellularLocation>
        <location evidence="1">Cell membrane</location>
        <topology evidence="1">Multi-pass membrane protein</topology>
    </subcellularLocation>
</comment>
<evidence type="ECO:0000256" key="3">
    <source>
        <dbReference type="ARBA" id="ARBA00022692"/>
    </source>
</evidence>
<dbReference type="InterPro" id="IPR023214">
    <property type="entry name" value="HAD_sf"/>
</dbReference>
<evidence type="ECO:0000256" key="6">
    <source>
        <dbReference type="ARBA" id="ARBA00022967"/>
    </source>
</evidence>
<feature type="region of interest" description="Disordered" evidence="9">
    <location>
        <begin position="1"/>
        <end position="31"/>
    </location>
</feature>
<dbReference type="OrthoDB" id="158672at2759"/>
<dbReference type="SFLD" id="SFLDS00003">
    <property type="entry name" value="Haloacid_Dehalogenase"/>
    <property type="match status" value="1"/>
</dbReference>
<dbReference type="InterPro" id="IPR059000">
    <property type="entry name" value="ATPase_P-type_domA"/>
</dbReference>
<dbReference type="InterPro" id="IPR006068">
    <property type="entry name" value="ATPase_P-typ_cation-transptr_C"/>
</dbReference>
<dbReference type="InterPro" id="IPR036412">
    <property type="entry name" value="HAD-like_sf"/>
</dbReference>
<dbReference type="Pfam" id="PF00122">
    <property type="entry name" value="E1-E2_ATPase"/>
    <property type="match status" value="1"/>
</dbReference>
<feature type="transmembrane region" description="Helical" evidence="10">
    <location>
        <begin position="961"/>
        <end position="983"/>
    </location>
</feature>
<dbReference type="FunFam" id="3.40.50.1000:FF:000083">
    <property type="entry name" value="Sodium/potassium-transporting ATPase subunit alpha"/>
    <property type="match status" value="1"/>
</dbReference>
<dbReference type="GO" id="GO:0016887">
    <property type="term" value="F:ATP hydrolysis activity"/>
    <property type="evidence" value="ECO:0007669"/>
    <property type="project" value="InterPro"/>
</dbReference>
<dbReference type="PRINTS" id="PR00121">
    <property type="entry name" value="NAKATPASE"/>
</dbReference>
<dbReference type="GO" id="GO:1990573">
    <property type="term" value="P:potassium ion import across plasma membrane"/>
    <property type="evidence" value="ECO:0007669"/>
    <property type="project" value="TreeGrafter"/>
</dbReference>
<dbReference type="NCBIfam" id="TIGR01494">
    <property type="entry name" value="ATPase_P-type"/>
    <property type="match status" value="2"/>
</dbReference>
<dbReference type="Pfam" id="PF08282">
    <property type="entry name" value="Hydrolase_3"/>
    <property type="match status" value="1"/>
</dbReference>
<keyword evidence="7 10" id="KW-1133">Transmembrane helix</keyword>
<dbReference type="SMART" id="SM00831">
    <property type="entry name" value="Cation_ATPase_N"/>
    <property type="match status" value="1"/>
</dbReference>
<keyword evidence="6" id="KW-1278">Translocase</keyword>
<dbReference type="Proteomes" id="UP000276215">
    <property type="component" value="Unassembled WGS sequence"/>
</dbReference>
<feature type="transmembrane region" description="Helical" evidence="10">
    <location>
        <begin position="158"/>
        <end position="177"/>
    </location>
</feature>
<accession>A0A3N4J021</accession>
<dbReference type="GO" id="GO:0005886">
    <property type="term" value="C:plasma membrane"/>
    <property type="evidence" value="ECO:0007669"/>
    <property type="project" value="UniProtKB-SubCell"/>
</dbReference>
<dbReference type="PANTHER" id="PTHR43294:SF21">
    <property type="entry name" value="CATION TRANSPORTING ATPASE"/>
    <property type="match status" value="1"/>
</dbReference>
<dbReference type="GO" id="GO:0005524">
    <property type="term" value="F:ATP binding"/>
    <property type="evidence" value="ECO:0007669"/>
    <property type="project" value="UniProtKB-KW"/>
</dbReference>
<dbReference type="Pfam" id="PF13246">
    <property type="entry name" value="Cation_ATPase"/>
    <property type="match status" value="1"/>
</dbReference>
<dbReference type="Gene3D" id="3.40.1110.10">
    <property type="entry name" value="Calcium-transporting ATPase, cytoplasmic domain N"/>
    <property type="match status" value="1"/>
</dbReference>
<keyword evidence="2" id="KW-1003">Cell membrane</keyword>
<dbReference type="Pfam" id="PF00690">
    <property type="entry name" value="Cation_ATPase_N"/>
    <property type="match status" value="1"/>
</dbReference>
<dbReference type="EMBL" id="ML120495">
    <property type="protein sequence ID" value="RPA91486.1"/>
    <property type="molecule type" value="Genomic_DNA"/>
</dbReference>
<dbReference type="Pfam" id="PF00689">
    <property type="entry name" value="Cation_ATPase_C"/>
    <property type="match status" value="1"/>
</dbReference>
<name>A0A3N4J021_9PEZI</name>
<evidence type="ECO:0000313" key="12">
    <source>
        <dbReference type="EMBL" id="RPA91486.1"/>
    </source>
</evidence>
<protein>
    <submittedName>
        <fullName evidence="12">P-type ATPase-like protein</fullName>
    </submittedName>
</protein>
<keyword evidence="8 10" id="KW-0472">Membrane</keyword>
<evidence type="ECO:0000256" key="4">
    <source>
        <dbReference type="ARBA" id="ARBA00022741"/>
    </source>
</evidence>
<dbReference type="SFLD" id="SFLDG00002">
    <property type="entry name" value="C1.7:_P-type_atpase_like"/>
    <property type="match status" value="1"/>
</dbReference>
<feature type="transmembrane region" description="Helical" evidence="10">
    <location>
        <begin position="904"/>
        <end position="930"/>
    </location>
</feature>
<dbReference type="Gene3D" id="3.40.50.1000">
    <property type="entry name" value="HAD superfamily/HAD-like"/>
    <property type="match status" value="1"/>
</dbReference>
<evidence type="ECO:0000256" key="7">
    <source>
        <dbReference type="ARBA" id="ARBA00022989"/>
    </source>
</evidence>
<dbReference type="SUPFAM" id="SSF81653">
    <property type="entry name" value="Calcium ATPase, transduction domain A"/>
    <property type="match status" value="1"/>
</dbReference>
<evidence type="ECO:0000256" key="8">
    <source>
        <dbReference type="ARBA" id="ARBA00023136"/>
    </source>
</evidence>
<feature type="transmembrane region" description="Helical" evidence="10">
    <location>
        <begin position="834"/>
        <end position="857"/>
    </location>
</feature>
<keyword evidence="13" id="KW-1185">Reference proteome</keyword>
<dbReference type="GO" id="GO:0036376">
    <property type="term" value="P:sodium ion export across plasma membrane"/>
    <property type="evidence" value="ECO:0007669"/>
    <property type="project" value="TreeGrafter"/>
</dbReference>
<evidence type="ECO:0000256" key="10">
    <source>
        <dbReference type="SAM" id="Phobius"/>
    </source>
</evidence>
<dbReference type="InterPro" id="IPR008250">
    <property type="entry name" value="ATPase_P-typ_transduc_dom_A_sf"/>
</dbReference>
<dbReference type="PRINTS" id="PR00119">
    <property type="entry name" value="CATATPASE"/>
</dbReference>
<evidence type="ECO:0000259" key="11">
    <source>
        <dbReference type="SMART" id="SM00831"/>
    </source>
</evidence>
<sequence length="1075" mass="119364">MADPEAAPRPRIQYQLPQQNERDQYGSGSGSGLYRIRSNASSMSIHSISRQSIDPSKAIPTQYRTLTIELSQLEWHKLTPLELYTRLETSNINGLTDTEIRNRREKYGPNLPSPPPSILFKKIMMYCFGGFGSLLIVAGILCIIAWRPLGNPPAPANIALGVVLIIVFFIQAGFNAWQDWSSSRVMASITTMLPDSCFVLRNGNQTVVSAIDIVPGDIIYIKQGNKIPADVRLVEVSADLKFDRSILTGESKPLGGTVDSSDDNYLETKCIGLQGTHCVCGTAVGVCVDIGDNTVFGRIAKLSNRPRKGLTNLQREILRFVIVVCSLVLLFVTLVITLWAAWLRRDHPDWINVPLLIVDCVSVAVAFIPEGLPITLTTCLTITASVMKKNKILCKSLATVETLGSVSLVCSDKTGTLTKNEMHVTNFSILDRHYIPAQEAGSKSKAIRIFQSICALCNAGNFDVTTEGRPLKDRKINGDATDTAILRLAEEIGSVKDVRNVWKKVTEVAFNSKNKFMLSLFTPSPLASDFPNAAAMEGTREIGNDYVLMMKGAPDILVERCTEIMRPDGTTQLLTPEAKKKVQETQISWALGGKRVLLLARKIIPRHHYRKSLESNEFVDEVLASATSLTLVGLVGIVDPPRAEIPEVVRTLRGAGIRVFMVTGDFKLTAQAIARECNILTIAHSLVHDFTALQRDFQPTDASHSSGNPTDFSTEKDSNNYQAIALEGPELMTLNDNQWNQLAEYQEIVFARTTPEQKLHIVKHFQRKGEVVGMTGDGVNDAPSLKAADIGIALGSGSDIAIEAADMVLLDSFSAIVSAIVSGRLVFDNLRKTVAYLLPAGSFSELWPVMINVLFGLPQNLSSFNMIIICCFTDCAGAMTLAFEQPENDILTRRPRNTKKDHLVDAKLLFQVYGMLGIIECTCSMSMAFWHMQRRGVPFGAMWLKYGEMDPKYDPDFVTKVINEASCVYFVTLVVMQFFNLLATRTRRLSIFQQPPLFNKKTQNPYIFPAMLLGLGTIFFFCYIPWFQRIIGNTQIQVEYFFLPASFGMGILCLDEGRKWMVRNYPKGFWARISW</sequence>
<dbReference type="GO" id="GO:0005391">
    <property type="term" value="F:P-type sodium:potassium-exchanging transporter activity"/>
    <property type="evidence" value="ECO:0007669"/>
    <property type="project" value="TreeGrafter"/>
</dbReference>
<evidence type="ECO:0000256" key="1">
    <source>
        <dbReference type="ARBA" id="ARBA00004651"/>
    </source>
</evidence>
<dbReference type="Gene3D" id="1.20.1110.10">
    <property type="entry name" value="Calcium-transporting ATPase, transmembrane domain"/>
    <property type="match status" value="1"/>
</dbReference>
<dbReference type="SFLD" id="SFLDF00027">
    <property type="entry name" value="p-type_atpase"/>
    <property type="match status" value="1"/>
</dbReference>
<feature type="transmembrane region" description="Helical" evidence="10">
    <location>
        <begin position="123"/>
        <end position="146"/>
    </location>
</feature>
<evidence type="ECO:0000256" key="2">
    <source>
        <dbReference type="ARBA" id="ARBA00022475"/>
    </source>
</evidence>
<dbReference type="STRING" id="1336337.A0A3N4J021"/>